<reference evidence="1 2" key="1">
    <citation type="submission" date="2020-08" db="EMBL/GenBank/DDBJ databases">
        <authorList>
            <person name="Liu C."/>
            <person name="Sun Q."/>
        </authorList>
    </citation>
    <scope>NUCLEOTIDE SEQUENCE [LARGE SCALE GENOMIC DNA]</scope>
    <source>
        <strain evidence="1 2">NSJ-57</strain>
    </source>
</reference>
<proteinExistence type="predicted"/>
<keyword evidence="1" id="KW-0238">DNA-binding</keyword>
<dbReference type="RefSeq" id="WP_187422718.1">
    <property type="nucleotide sequence ID" value="NZ_CP060637.1"/>
</dbReference>
<dbReference type="GO" id="GO:0003677">
    <property type="term" value="F:DNA binding"/>
    <property type="evidence" value="ECO:0007669"/>
    <property type="project" value="UniProtKB-KW"/>
</dbReference>
<dbReference type="Proteomes" id="UP000515913">
    <property type="component" value="Chromosome"/>
</dbReference>
<evidence type="ECO:0000313" key="2">
    <source>
        <dbReference type="Proteomes" id="UP000515913"/>
    </source>
</evidence>
<dbReference type="KEGG" id="fho:H9Q81_07345"/>
<gene>
    <name evidence="1" type="ORF">H9Q81_07345</name>
</gene>
<accession>A0A7G9GVD8</accession>
<name>A0A7G9GVD8_9FUSO</name>
<keyword evidence="2" id="KW-1185">Reference proteome</keyword>
<evidence type="ECO:0000313" key="1">
    <source>
        <dbReference type="EMBL" id="QNM14770.1"/>
    </source>
</evidence>
<organism evidence="1 2">
    <name type="scientific">Fusobacterium hominis</name>
    <dbReference type="NCBI Taxonomy" id="2764326"/>
    <lineage>
        <taxon>Bacteria</taxon>
        <taxon>Fusobacteriati</taxon>
        <taxon>Fusobacteriota</taxon>
        <taxon>Fusobacteriia</taxon>
        <taxon>Fusobacteriales</taxon>
        <taxon>Fusobacteriaceae</taxon>
        <taxon>Fusobacterium</taxon>
    </lineage>
</organism>
<protein>
    <submittedName>
        <fullName evidence="1">DNA-binding protein</fullName>
    </submittedName>
</protein>
<sequence length="93" mass="11222">MERKVSDELDAKNYQMEIEEYLLTKLEKCSEFEKRVQNELVEKYGLWTTIEKAAKIIKRSKSTMYKYKEDNLIIYRQNGRIISIYTKSLLFVL</sequence>
<dbReference type="EMBL" id="CP060637">
    <property type="protein sequence ID" value="QNM14770.1"/>
    <property type="molecule type" value="Genomic_DNA"/>
</dbReference>
<dbReference type="AlphaFoldDB" id="A0A7G9GVD8"/>